<reference evidence="2" key="2">
    <citation type="journal article" date="2007" name="Science">
        <title>Draft genome sequence of the sexually transmitted pathogen Trichomonas vaginalis.</title>
        <authorList>
            <person name="Carlton J.M."/>
            <person name="Hirt R.P."/>
            <person name="Silva J.C."/>
            <person name="Delcher A.L."/>
            <person name="Schatz M."/>
            <person name="Zhao Q."/>
            <person name="Wortman J.R."/>
            <person name="Bidwell S.L."/>
            <person name="Alsmark U.C.M."/>
            <person name="Besteiro S."/>
            <person name="Sicheritz-Ponten T."/>
            <person name="Noel C.J."/>
            <person name="Dacks J.B."/>
            <person name="Foster P.G."/>
            <person name="Simillion C."/>
            <person name="Van de Peer Y."/>
            <person name="Miranda-Saavedra D."/>
            <person name="Barton G.J."/>
            <person name="Westrop G.D."/>
            <person name="Mueller S."/>
            <person name="Dessi D."/>
            <person name="Fiori P.L."/>
            <person name="Ren Q."/>
            <person name="Paulsen I."/>
            <person name="Zhang H."/>
            <person name="Bastida-Corcuera F.D."/>
            <person name="Simoes-Barbosa A."/>
            <person name="Brown M.T."/>
            <person name="Hayes R.D."/>
            <person name="Mukherjee M."/>
            <person name="Okumura C.Y."/>
            <person name="Schneider R."/>
            <person name="Smith A.J."/>
            <person name="Vanacova S."/>
            <person name="Villalvazo M."/>
            <person name="Haas B.J."/>
            <person name="Pertea M."/>
            <person name="Feldblyum T.V."/>
            <person name="Utterback T.R."/>
            <person name="Shu C.L."/>
            <person name="Osoegawa K."/>
            <person name="de Jong P.J."/>
            <person name="Hrdy I."/>
            <person name="Horvathova L."/>
            <person name="Zubacova Z."/>
            <person name="Dolezal P."/>
            <person name="Malik S.B."/>
            <person name="Logsdon J.M. Jr."/>
            <person name="Henze K."/>
            <person name="Gupta A."/>
            <person name="Wang C.C."/>
            <person name="Dunne R.L."/>
            <person name="Upcroft J.A."/>
            <person name="Upcroft P."/>
            <person name="White O."/>
            <person name="Salzberg S.L."/>
            <person name="Tang P."/>
            <person name="Chiu C.-H."/>
            <person name="Lee Y.-S."/>
            <person name="Embley T.M."/>
            <person name="Coombs G.H."/>
            <person name="Mottram J.C."/>
            <person name="Tachezy J."/>
            <person name="Fraser-Liggett C.M."/>
            <person name="Johnson P.J."/>
        </authorList>
    </citation>
    <scope>NUCLEOTIDE SEQUENCE [LARGE SCALE GENOMIC DNA]</scope>
    <source>
        <strain evidence="2">G3</strain>
    </source>
</reference>
<reference evidence="2" key="1">
    <citation type="submission" date="2006-10" db="EMBL/GenBank/DDBJ databases">
        <authorList>
            <person name="Amadeo P."/>
            <person name="Zhao Q."/>
            <person name="Wortman J."/>
            <person name="Fraser-Liggett C."/>
            <person name="Carlton J."/>
        </authorList>
    </citation>
    <scope>NUCLEOTIDE SEQUENCE</scope>
    <source>
        <strain evidence="2">G3</strain>
    </source>
</reference>
<dbReference type="STRING" id="5722.A2EE02"/>
<feature type="coiled-coil region" evidence="1">
    <location>
        <begin position="128"/>
        <end position="240"/>
    </location>
</feature>
<protein>
    <submittedName>
        <fullName evidence="2">Uncharacterized protein</fullName>
    </submittedName>
</protein>
<dbReference type="RefSeq" id="XP_001321337.1">
    <property type="nucleotide sequence ID" value="XM_001321302.1"/>
</dbReference>
<evidence type="ECO:0000256" key="1">
    <source>
        <dbReference type="SAM" id="Coils"/>
    </source>
</evidence>
<dbReference type="AlphaFoldDB" id="A2EE02"/>
<organism evidence="2 3">
    <name type="scientific">Trichomonas vaginalis (strain ATCC PRA-98 / G3)</name>
    <dbReference type="NCBI Taxonomy" id="412133"/>
    <lineage>
        <taxon>Eukaryota</taxon>
        <taxon>Metamonada</taxon>
        <taxon>Parabasalia</taxon>
        <taxon>Trichomonadida</taxon>
        <taxon>Trichomonadidae</taxon>
        <taxon>Trichomonas</taxon>
    </lineage>
</organism>
<dbReference type="VEuPathDB" id="TrichDB:TVAG_230740"/>
<keyword evidence="3" id="KW-1185">Reference proteome</keyword>
<evidence type="ECO:0000313" key="2">
    <source>
        <dbReference type="EMBL" id="EAY09114.1"/>
    </source>
</evidence>
<dbReference type="Proteomes" id="UP000001542">
    <property type="component" value="Unassembled WGS sequence"/>
</dbReference>
<name>A2EE02_TRIV3</name>
<sequence>MANICPICGLKTLHSVIDRATVDTSNIVDYVASSSQLNTNIQNSLQNMINNVKDAPIKAELVKISSDVIHLSSKLTKVEVSLSQIINSYEQKTTKNSELIKSLQSKISKYKSLALHKENDQYEINDQNRQLISTIEKLKAEQQSKDQKYNLMKEKLKKYKNLVEESKTEISQDLMQPIDDLNHQISKLKIKIANITSENDRIMLENQQLSRQLAAKSNEIQSQNEEIENLKNNAKKSNKVLFSEVSFELKNPFTGDVDEKFQRIIAMEHFEFPQRVQMIINESARKIKSLEDTIIELKTQICDQNNKIKGYDKALSDTKNVLNVHLTQLRKLEDNEKIFDMKKLDVDKNLLAFIAKNISDDNSMGDVSKLVANLTNKDDVACSLVSSLLLANMKQQEQLQRMVDQVEQREEILQSIREIGVPPEKAAKIVLKMQEEIDNLKKTVKENEQIIQTNKVEFENLEEQLEKLGEEKTKLTENLFNTENVLSDFRTKNNELQKELENRITESDNMKKEYTVVKDQNKDLQTEIASQKKLYEVLSNESEELKSALALKKKEFADLDVRMRTAREAVKAKVEDHQQRLKDLEEEHCIKMCQMKKNYQNELDAAVAEAATIKECSYKALDASYNQTSSLKGALNDAVMKYEKAKIQNEDLERENEVLKIQNNKLQQKVSDLRARVAVLNDTAKCDCFKGNLNEQTAKHFADCACRASALKERQRVMNYVAREIGQPYKVDYFEPDEENDFHSFIRNVKEDLRKLRVFQSAKPSN</sequence>
<dbReference type="VEuPathDB" id="TrichDB:TVAGG3_0890060"/>
<dbReference type="KEGG" id="tva:4767030"/>
<feature type="coiled-coil region" evidence="1">
    <location>
        <begin position="635"/>
        <end position="683"/>
    </location>
</feature>
<dbReference type="InParanoid" id="A2EE02"/>
<feature type="coiled-coil region" evidence="1">
    <location>
        <begin position="280"/>
        <end position="335"/>
    </location>
</feature>
<gene>
    <name evidence="2" type="ORF">TVAG_230740</name>
</gene>
<accession>A2EE02</accession>
<keyword evidence="1" id="KW-0175">Coiled coil</keyword>
<evidence type="ECO:0000313" key="3">
    <source>
        <dbReference type="Proteomes" id="UP000001542"/>
    </source>
</evidence>
<dbReference type="Gene3D" id="1.10.287.1490">
    <property type="match status" value="2"/>
</dbReference>
<dbReference type="EMBL" id="DS113364">
    <property type="protein sequence ID" value="EAY09114.1"/>
    <property type="molecule type" value="Genomic_DNA"/>
</dbReference>
<dbReference type="OrthoDB" id="5848685at2759"/>
<feature type="coiled-coil region" evidence="1">
    <location>
        <begin position="430"/>
        <end position="587"/>
    </location>
</feature>
<dbReference type="SMR" id="A2EE02"/>
<proteinExistence type="predicted"/>